<gene>
    <name evidence="5" type="ORF">H8S64_16840</name>
</gene>
<organism evidence="5 6">
    <name type="scientific">Butyricimonas hominis</name>
    <dbReference type="NCBI Taxonomy" id="2763032"/>
    <lineage>
        <taxon>Bacteria</taxon>
        <taxon>Pseudomonadati</taxon>
        <taxon>Bacteroidota</taxon>
        <taxon>Bacteroidia</taxon>
        <taxon>Bacteroidales</taxon>
        <taxon>Odoribacteraceae</taxon>
        <taxon>Butyricimonas</taxon>
    </lineage>
</organism>
<reference evidence="5 6" key="1">
    <citation type="submission" date="2020-08" db="EMBL/GenBank/DDBJ databases">
        <title>Genome public.</title>
        <authorList>
            <person name="Liu C."/>
            <person name="Sun Q."/>
        </authorList>
    </citation>
    <scope>NUCLEOTIDE SEQUENCE [LARGE SCALE GENOMIC DNA]</scope>
    <source>
        <strain evidence="5 6">NSJ-56</strain>
    </source>
</reference>
<keyword evidence="6" id="KW-1185">Reference proteome</keyword>
<feature type="domain" description="Outer membrane protein beta-barrel" evidence="4">
    <location>
        <begin position="158"/>
        <end position="538"/>
    </location>
</feature>
<name>A0ABR7D4A5_9BACT</name>
<dbReference type="Gene3D" id="2.40.170.20">
    <property type="entry name" value="TonB-dependent receptor, beta-barrel domain"/>
    <property type="match status" value="1"/>
</dbReference>
<sequence length="566" mass="66448">MKKKGIQLIFSFLTLCVCSEIQGQEDSKKAKSTFNGSISLNYDFTNNFTGNINLGYNRKNWDLYMDYSGHSDRIEISSELSRYFHDNKIFQSIETEQHHLSHLINLQINLHPSTRNLFLWDFKVHLPKITTNQEIGDNEHNRIAFVRKTFETSLAYKHIFEQDRQELSLNGTFSYTKDSHPSKYHVNHNIVHVSNSKEIPRFVHLQMDYIESLSDKRHLETGIKFFSRWNKINYICEESPEENSNHSPSREVLNHDEYIFSPYLFYSDQAGKQFHYKIGLQADYDDTGHFYPYPLLAVSYSLADNQQLAFRFTRQSTRPDYTQLTPSLTYIDRITFEQGNPTLRPEIMNRAEINHSYSGKQIQVNSTLYFNATEKFISPVYSFTPDNSLLLSYMNGIIQNEIGLDIEIPFEPTPWLTVHPAFSFTHTHSSGKSGDIDLHTNAFCWNSDWRITIIPRKYMEFQANFRYRSPTKVPQFKLEEDYYLDLSVRQGFLGDRLQISFSVTDVFDTSEWNIHSLKGQHYLQNYSKEATHAYWIGLTFHFNSYKPRQIVDDPHPVKRSSVRLGQ</sequence>
<comment type="caution">
    <text evidence="5">The sequence shown here is derived from an EMBL/GenBank/DDBJ whole genome shotgun (WGS) entry which is preliminary data.</text>
</comment>
<dbReference type="RefSeq" id="WP_186977566.1">
    <property type="nucleotide sequence ID" value="NZ_JACOOH010000007.1"/>
</dbReference>
<evidence type="ECO:0000313" key="6">
    <source>
        <dbReference type="Proteomes" id="UP000646484"/>
    </source>
</evidence>
<proteinExistence type="predicted"/>
<dbReference type="EMBL" id="JACOOH010000007">
    <property type="protein sequence ID" value="MBC5622762.1"/>
    <property type="molecule type" value="Genomic_DNA"/>
</dbReference>
<keyword evidence="3" id="KW-0998">Cell outer membrane</keyword>
<keyword evidence="2" id="KW-0472">Membrane</keyword>
<dbReference type="Proteomes" id="UP000646484">
    <property type="component" value="Unassembled WGS sequence"/>
</dbReference>
<dbReference type="InterPro" id="IPR041700">
    <property type="entry name" value="OMP_b-brl_3"/>
</dbReference>
<accession>A0ABR7D4A5</accession>
<evidence type="ECO:0000313" key="5">
    <source>
        <dbReference type="EMBL" id="MBC5622762.1"/>
    </source>
</evidence>
<evidence type="ECO:0000256" key="3">
    <source>
        <dbReference type="ARBA" id="ARBA00023237"/>
    </source>
</evidence>
<comment type="subcellular location">
    <subcellularLocation>
        <location evidence="1">Cell outer membrane</location>
    </subcellularLocation>
</comment>
<evidence type="ECO:0000259" key="4">
    <source>
        <dbReference type="Pfam" id="PF14905"/>
    </source>
</evidence>
<dbReference type="Pfam" id="PF14905">
    <property type="entry name" value="OMP_b-brl_3"/>
    <property type="match status" value="1"/>
</dbReference>
<evidence type="ECO:0000256" key="2">
    <source>
        <dbReference type="ARBA" id="ARBA00023136"/>
    </source>
</evidence>
<dbReference type="InterPro" id="IPR036942">
    <property type="entry name" value="Beta-barrel_TonB_sf"/>
</dbReference>
<protein>
    <submittedName>
        <fullName evidence="5">TonB-dependent receptor</fullName>
    </submittedName>
</protein>
<dbReference type="SUPFAM" id="SSF56935">
    <property type="entry name" value="Porins"/>
    <property type="match status" value="1"/>
</dbReference>
<keyword evidence="5" id="KW-0675">Receptor</keyword>
<evidence type="ECO:0000256" key="1">
    <source>
        <dbReference type="ARBA" id="ARBA00004442"/>
    </source>
</evidence>